<sequence>MPDRDTEYCAFIEFAERKREKERKKKGVEEKLEGKHRAGMGELKSGLSRFLETGNKTESRNKESSITLAA</sequence>
<dbReference type="Proteomes" id="UP000319801">
    <property type="component" value="Unassembled WGS sequence"/>
</dbReference>
<keyword evidence="3" id="KW-1185">Reference proteome</keyword>
<name>A0A556TK89_BAGYA</name>
<comment type="caution">
    <text evidence="2">The sequence shown here is derived from an EMBL/GenBank/DDBJ whole genome shotgun (WGS) entry which is preliminary data.</text>
</comment>
<dbReference type="EMBL" id="VCAZ01000004">
    <property type="protein sequence ID" value="TSK17755.1"/>
    <property type="molecule type" value="Genomic_DNA"/>
</dbReference>
<protein>
    <submittedName>
        <fullName evidence="2">Uncharacterized protein</fullName>
    </submittedName>
</protein>
<gene>
    <name evidence="2" type="ORF">Baya_1135</name>
</gene>
<evidence type="ECO:0000256" key="1">
    <source>
        <dbReference type="SAM" id="MobiDB-lite"/>
    </source>
</evidence>
<reference evidence="2 3" key="1">
    <citation type="journal article" date="2019" name="Genome Biol. Evol.">
        <title>Whole-Genome Sequencing of the Giant Devil Catfish, Bagarius yarrelli.</title>
        <authorList>
            <person name="Jiang W."/>
            <person name="Lv Y."/>
            <person name="Cheng L."/>
            <person name="Yang K."/>
            <person name="Chao B."/>
            <person name="Wang X."/>
            <person name="Li Y."/>
            <person name="Pan X."/>
            <person name="You X."/>
            <person name="Zhang Y."/>
            <person name="Yang J."/>
            <person name="Li J."/>
            <person name="Zhang X."/>
            <person name="Liu S."/>
            <person name="Sun C."/>
            <person name="Yang J."/>
            <person name="Shi Q."/>
        </authorList>
    </citation>
    <scope>NUCLEOTIDE SEQUENCE [LARGE SCALE GENOMIC DNA]</scope>
    <source>
        <strain evidence="2">JWS20170419001</strain>
        <tissue evidence="2">Muscle</tissue>
    </source>
</reference>
<evidence type="ECO:0000313" key="3">
    <source>
        <dbReference type="Proteomes" id="UP000319801"/>
    </source>
</evidence>
<feature type="region of interest" description="Disordered" evidence="1">
    <location>
        <begin position="20"/>
        <end position="70"/>
    </location>
</feature>
<feature type="compositionally biased region" description="Basic and acidic residues" evidence="1">
    <location>
        <begin position="27"/>
        <end position="36"/>
    </location>
</feature>
<organism evidence="2 3">
    <name type="scientific">Bagarius yarrelli</name>
    <name type="common">Goonch</name>
    <name type="synonym">Bagrus yarrelli</name>
    <dbReference type="NCBI Taxonomy" id="175774"/>
    <lineage>
        <taxon>Eukaryota</taxon>
        <taxon>Metazoa</taxon>
        <taxon>Chordata</taxon>
        <taxon>Craniata</taxon>
        <taxon>Vertebrata</taxon>
        <taxon>Euteleostomi</taxon>
        <taxon>Actinopterygii</taxon>
        <taxon>Neopterygii</taxon>
        <taxon>Teleostei</taxon>
        <taxon>Ostariophysi</taxon>
        <taxon>Siluriformes</taxon>
        <taxon>Sisoridae</taxon>
        <taxon>Sisorinae</taxon>
        <taxon>Bagarius</taxon>
    </lineage>
</organism>
<accession>A0A556TK89</accession>
<evidence type="ECO:0000313" key="2">
    <source>
        <dbReference type="EMBL" id="TSK17755.1"/>
    </source>
</evidence>
<dbReference type="AlphaFoldDB" id="A0A556TK89"/>
<proteinExistence type="predicted"/>